<keyword evidence="5" id="KW-1185">Reference proteome</keyword>
<dbReference type="SMART" id="SM00320">
    <property type="entry name" value="WD40"/>
    <property type="match status" value="5"/>
</dbReference>
<evidence type="ECO:0000256" key="2">
    <source>
        <dbReference type="ARBA" id="ARBA00022737"/>
    </source>
</evidence>
<protein>
    <submittedName>
        <fullName evidence="4">WD repeat-containing protein 53</fullName>
    </submittedName>
</protein>
<organism evidence="4 5">
    <name type="scientific">Geranomyces variabilis</name>
    <dbReference type="NCBI Taxonomy" id="109894"/>
    <lineage>
        <taxon>Eukaryota</taxon>
        <taxon>Fungi</taxon>
        <taxon>Fungi incertae sedis</taxon>
        <taxon>Chytridiomycota</taxon>
        <taxon>Chytridiomycota incertae sedis</taxon>
        <taxon>Chytridiomycetes</taxon>
        <taxon>Spizellomycetales</taxon>
        <taxon>Powellomycetaceae</taxon>
        <taxon>Geranomyces</taxon>
    </lineage>
</organism>
<evidence type="ECO:0000256" key="3">
    <source>
        <dbReference type="PROSITE-ProRule" id="PRU00221"/>
    </source>
</evidence>
<dbReference type="Pfam" id="PF00400">
    <property type="entry name" value="WD40"/>
    <property type="match status" value="1"/>
</dbReference>
<dbReference type="Gene3D" id="2.130.10.10">
    <property type="entry name" value="YVTN repeat-like/Quinoprotein amine dehydrogenase"/>
    <property type="match status" value="2"/>
</dbReference>
<feature type="repeat" description="WD" evidence="3">
    <location>
        <begin position="151"/>
        <end position="193"/>
    </location>
</feature>
<dbReference type="InterPro" id="IPR001680">
    <property type="entry name" value="WD40_rpt"/>
</dbReference>
<dbReference type="InterPro" id="IPR036322">
    <property type="entry name" value="WD40_repeat_dom_sf"/>
</dbReference>
<proteinExistence type="predicted"/>
<dbReference type="AlphaFoldDB" id="A0AAD5THL9"/>
<evidence type="ECO:0000256" key="1">
    <source>
        <dbReference type="ARBA" id="ARBA00022574"/>
    </source>
</evidence>
<keyword evidence="1 3" id="KW-0853">WD repeat</keyword>
<dbReference type="InterPro" id="IPR015943">
    <property type="entry name" value="WD40/YVTN_repeat-like_dom_sf"/>
</dbReference>
<dbReference type="Proteomes" id="UP001212152">
    <property type="component" value="Unassembled WGS sequence"/>
</dbReference>
<dbReference type="PANTHER" id="PTHR45296">
    <property type="entry name" value="TRANSDUCIN/WD40 REPEAT-LIKE SUPERFAMILY PROTEIN"/>
    <property type="match status" value="1"/>
</dbReference>
<name>A0AAD5THL9_9FUNG</name>
<dbReference type="PROSITE" id="PS50294">
    <property type="entry name" value="WD_REPEATS_REGION"/>
    <property type="match status" value="1"/>
</dbReference>
<dbReference type="PROSITE" id="PS00678">
    <property type="entry name" value="WD_REPEATS_1"/>
    <property type="match status" value="1"/>
</dbReference>
<dbReference type="EMBL" id="JADGJQ010000047">
    <property type="protein sequence ID" value="KAJ3175868.1"/>
    <property type="molecule type" value="Genomic_DNA"/>
</dbReference>
<evidence type="ECO:0000313" key="4">
    <source>
        <dbReference type="EMBL" id="KAJ3175868.1"/>
    </source>
</evidence>
<dbReference type="PROSITE" id="PS50082">
    <property type="entry name" value="WD_REPEATS_2"/>
    <property type="match status" value="2"/>
</dbReference>
<reference evidence="4" key="1">
    <citation type="submission" date="2020-05" db="EMBL/GenBank/DDBJ databases">
        <title>Phylogenomic resolution of chytrid fungi.</title>
        <authorList>
            <person name="Stajich J.E."/>
            <person name="Amses K."/>
            <person name="Simmons R."/>
            <person name="Seto K."/>
            <person name="Myers J."/>
            <person name="Bonds A."/>
            <person name="Quandt C.A."/>
            <person name="Barry K."/>
            <person name="Liu P."/>
            <person name="Grigoriev I."/>
            <person name="Longcore J.E."/>
            <person name="James T.Y."/>
        </authorList>
    </citation>
    <scope>NUCLEOTIDE SEQUENCE</scope>
    <source>
        <strain evidence="4">JEL0379</strain>
    </source>
</reference>
<dbReference type="SUPFAM" id="SSF50978">
    <property type="entry name" value="WD40 repeat-like"/>
    <property type="match status" value="1"/>
</dbReference>
<dbReference type="InterPro" id="IPR019775">
    <property type="entry name" value="WD40_repeat_CS"/>
</dbReference>
<comment type="caution">
    <text evidence="4">The sequence shown here is derived from an EMBL/GenBank/DDBJ whole genome shotgun (WGS) entry which is preliminary data.</text>
</comment>
<dbReference type="PANTHER" id="PTHR45296:SF1">
    <property type="entry name" value="TRANSDUCIN_WD40 REPEAT-LIKE SUPERFAMILY PROTEIN"/>
    <property type="match status" value="1"/>
</dbReference>
<accession>A0AAD5THL9</accession>
<keyword evidence="2" id="KW-0677">Repeat</keyword>
<evidence type="ECO:0000313" key="5">
    <source>
        <dbReference type="Proteomes" id="UP001212152"/>
    </source>
</evidence>
<gene>
    <name evidence="4" type="primary">WDR53</name>
    <name evidence="4" type="ORF">HDU87_005696</name>
</gene>
<feature type="repeat" description="WD" evidence="3">
    <location>
        <begin position="11"/>
        <end position="56"/>
    </location>
</feature>
<sequence length="382" mass="40095">MTSSCPPKLVLRGHTSPVAALALAPQSTPEHSILASASTDGTARIWDLATGKCTRGLRNGPSSAEDAGAGAVAWLSPDTVLVAFGATVRAFDLRAPNFVLNASETVCAEDAEDDINCLAVSERGMYMATADDSGAVGVTDLRTKRPFKRFRTRHENLATSVAFHPTKLNEIWSTSMDCTIRRWDFSRGACVQTFDANALTNFETTTTSAAQTINPRFANSVALHSTGFAAAGLGDGSIATWLAPERVGRRGRARIEYGEMDRREGAHGWAVTAVAFPALPGPARLLSASLDGAIASWGPQQESSSGGGATTNPYVASALASSGFRPPYRVSTVRKIDCMAVLPPTSDESVVVAVGGPLRDGVVESQAAGPRHGDIEAHVVQI</sequence>